<accession>A0A5M6DG19</accession>
<dbReference type="InterPro" id="IPR017469">
    <property type="entry name" value="PEP-CTERM_FemAB-rel"/>
</dbReference>
<dbReference type="InterPro" id="IPR038740">
    <property type="entry name" value="BioF2-like_GNAT_dom"/>
</dbReference>
<name>A0A5M6DG19_9BACT</name>
<dbReference type="PANTHER" id="PTHR36174">
    <property type="entry name" value="LIPID II:GLYCINE GLYCYLTRANSFERASE"/>
    <property type="match status" value="1"/>
</dbReference>
<proteinExistence type="predicted"/>
<dbReference type="AlphaFoldDB" id="A0A5M6DG19"/>
<dbReference type="Gene3D" id="3.40.630.30">
    <property type="match status" value="1"/>
</dbReference>
<dbReference type="SUPFAM" id="SSF55729">
    <property type="entry name" value="Acyl-CoA N-acyltransferases (Nat)"/>
    <property type="match status" value="1"/>
</dbReference>
<dbReference type="Pfam" id="PF13480">
    <property type="entry name" value="Acetyltransf_6"/>
    <property type="match status" value="1"/>
</dbReference>
<organism evidence="2 3">
    <name type="scientific">Roseiconus nitratireducens</name>
    <dbReference type="NCBI Taxonomy" id="2605748"/>
    <lineage>
        <taxon>Bacteria</taxon>
        <taxon>Pseudomonadati</taxon>
        <taxon>Planctomycetota</taxon>
        <taxon>Planctomycetia</taxon>
        <taxon>Pirellulales</taxon>
        <taxon>Pirellulaceae</taxon>
        <taxon>Roseiconus</taxon>
    </lineage>
</organism>
<protein>
    <submittedName>
        <fullName evidence="2">FemAB family PEP-CTERM system-associated protein</fullName>
    </submittedName>
</protein>
<dbReference type="Proteomes" id="UP000324479">
    <property type="component" value="Unassembled WGS sequence"/>
</dbReference>
<gene>
    <name evidence="2" type="ORF">FYK55_05275</name>
</gene>
<evidence type="ECO:0000313" key="2">
    <source>
        <dbReference type="EMBL" id="KAA5546363.1"/>
    </source>
</evidence>
<dbReference type="NCBIfam" id="TIGR03019">
    <property type="entry name" value="pepcterm_femAB"/>
    <property type="match status" value="1"/>
</dbReference>
<dbReference type="PANTHER" id="PTHR36174:SF1">
    <property type="entry name" value="LIPID II:GLYCINE GLYCYLTRANSFERASE"/>
    <property type="match status" value="1"/>
</dbReference>
<keyword evidence="3" id="KW-1185">Reference proteome</keyword>
<evidence type="ECO:0000313" key="3">
    <source>
        <dbReference type="Proteomes" id="UP000324479"/>
    </source>
</evidence>
<comment type="caution">
    <text evidence="2">The sequence shown here is derived from an EMBL/GenBank/DDBJ whole genome shotgun (WGS) entry which is preliminary data.</text>
</comment>
<feature type="domain" description="BioF2-like acetyltransferase" evidence="1">
    <location>
        <begin position="131"/>
        <end position="262"/>
    </location>
</feature>
<reference evidence="2 3" key="1">
    <citation type="submission" date="2019-08" db="EMBL/GenBank/DDBJ databases">
        <authorList>
            <person name="Dhanesh K."/>
            <person name="Kumar G."/>
            <person name="Sasikala C."/>
            <person name="Venkata Ramana C."/>
        </authorList>
    </citation>
    <scope>NUCLEOTIDE SEQUENCE [LARGE SCALE GENOMIC DNA]</scope>
    <source>
        <strain evidence="2 3">JC645</strain>
    </source>
</reference>
<evidence type="ECO:0000259" key="1">
    <source>
        <dbReference type="Pfam" id="PF13480"/>
    </source>
</evidence>
<dbReference type="EMBL" id="VWOX01000002">
    <property type="protein sequence ID" value="KAA5546363.1"/>
    <property type="molecule type" value="Genomic_DNA"/>
</dbReference>
<dbReference type="InterPro" id="IPR016181">
    <property type="entry name" value="Acyl_CoA_acyltransferase"/>
</dbReference>
<sequence>MDVAAVPRLAAHDPCWIEAIREGLGHRVFFLQAFAEGKVEGVLPLMLVSGPIFGKFLVGMPYLNTGGVWARSVDAARILIDNACDLADRLDVKYLECRHEVPVDHDRFNFERTDKVHMRLSLPGSDEELDRSFKSKLRSQVKKAGQYDLDVRYGGSEQLDDFYDVFAVNMRDLGTPVFSKRLFAAVLKHFDGDAELCVVRKDDSAIAGAIVVHRHGVTEVPSASSLREFNRTGANMLMYRHLLARAIERGSQTFDFGRSSEDSGTYKFKAQWGAIPSPAVWQYYVRKGDPNEMRPDAGGKQRLVQLWQRLPVGLTRIIGPSIVRGIP</sequence>
<dbReference type="InterPro" id="IPR050644">
    <property type="entry name" value="PG_Glycine_Bridge_Synth"/>
</dbReference>